<dbReference type="InterPro" id="IPR038611">
    <property type="entry name" value="Arr_sf"/>
</dbReference>
<dbReference type="EMBL" id="BJWG01000005">
    <property type="protein sequence ID" value="GEL94825.1"/>
    <property type="molecule type" value="Genomic_DNA"/>
</dbReference>
<dbReference type="InterPro" id="IPR021975">
    <property type="entry name" value="Rifampin_Arr"/>
</dbReference>
<comment type="caution">
    <text evidence="3">The sequence shown here is derived from an EMBL/GenBank/DDBJ whole genome shotgun (WGS) entry which is preliminary data.</text>
</comment>
<reference evidence="3 4" key="1">
    <citation type="submission" date="2019-07" db="EMBL/GenBank/DDBJ databases">
        <title>Whole genome shotgun sequence of Cellulomonas composti NBRC 100758.</title>
        <authorList>
            <person name="Hosoyama A."/>
            <person name="Uohara A."/>
            <person name="Ohji S."/>
            <person name="Ichikawa N."/>
        </authorList>
    </citation>
    <scope>NUCLEOTIDE SEQUENCE [LARGE SCALE GENOMIC DNA]</scope>
    <source>
        <strain evidence="3 4">NBRC 100758</strain>
    </source>
</reference>
<name>A0A511JA11_9CELL</name>
<accession>A0A511JA11</accession>
<evidence type="ECO:0000313" key="3">
    <source>
        <dbReference type="EMBL" id="GEL94825.1"/>
    </source>
</evidence>
<dbReference type="Pfam" id="PF12120">
    <property type="entry name" value="Arr-ms"/>
    <property type="match status" value="1"/>
</dbReference>
<sequence length="141" mass="15417">MAEEPSTVRVDDPGPFFHGTKADLRPGDLLEPGRSSNYGSGRAAKFVYLTATTDAAVWGAELAAGTGPGRVYRVEPLGEIENDPNLTDKRFEGNPTRSYRTLSPVRVLGEVTWQAHPPEVLQTMLDHLRRLADEGVEAIED</sequence>
<dbReference type="NCBIfam" id="NF033144">
    <property type="entry name" value="rifampin_ARR"/>
    <property type="match status" value="1"/>
</dbReference>
<feature type="domain" description="Rifampin ADP-ribosyltransferase" evidence="2">
    <location>
        <begin position="16"/>
        <end position="112"/>
    </location>
</feature>
<evidence type="ECO:0000259" key="2">
    <source>
        <dbReference type="Pfam" id="PF12120"/>
    </source>
</evidence>
<gene>
    <name evidence="3" type="ORF">CCO02nite_14830</name>
</gene>
<dbReference type="RefSeq" id="WP_146842489.1">
    <property type="nucleotide sequence ID" value="NZ_BJWG01000005.1"/>
</dbReference>
<keyword evidence="4" id="KW-1185">Reference proteome</keyword>
<dbReference type="OrthoDB" id="5509356at2"/>
<feature type="region of interest" description="Disordered" evidence="1">
    <location>
        <begin position="1"/>
        <end position="38"/>
    </location>
</feature>
<protein>
    <submittedName>
        <fullName evidence="3">Rifampin ADP-ribosyl transferase</fullName>
    </submittedName>
</protein>
<dbReference type="Proteomes" id="UP000321720">
    <property type="component" value="Unassembled WGS sequence"/>
</dbReference>
<evidence type="ECO:0000313" key="4">
    <source>
        <dbReference type="Proteomes" id="UP000321720"/>
    </source>
</evidence>
<organism evidence="3 4">
    <name type="scientific">Cellulomonas composti</name>
    <dbReference type="NCBI Taxonomy" id="266130"/>
    <lineage>
        <taxon>Bacteria</taxon>
        <taxon>Bacillati</taxon>
        <taxon>Actinomycetota</taxon>
        <taxon>Actinomycetes</taxon>
        <taxon>Micrococcales</taxon>
        <taxon>Cellulomonadaceae</taxon>
        <taxon>Cellulomonas</taxon>
    </lineage>
</organism>
<dbReference type="GO" id="GO:0016740">
    <property type="term" value="F:transferase activity"/>
    <property type="evidence" value="ECO:0007669"/>
    <property type="project" value="UniProtKB-KW"/>
</dbReference>
<evidence type="ECO:0000256" key="1">
    <source>
        <dbReference type="SAM" id="MobiDB-lite"/>
    </source>
</evidence>
<dbReference type="AlphaFoldDB" id="A0A511JA11"/>
<proteinExistence type="predicted"/>
<keyword evidence="3" id="KW-0808">Transferase</keyword>
<dbReference type="Gene3D" id="3.20.170.40">
    <property type="entry name" value="Rifampin ADP-ribosyltransferase domain"/>
    <property type="match status" value="1"/>
</dbReference>